<accession>A0A4Q4Z8X9</accession>
<reference evidence="2 3" key="1">
    <citation type="submission" date="2019-01" db="EMBL/GenBank/DDBJ databases">
        <title>Nocardioides guangzhouensis sp. nov., an actinobacterium isolated from soil.</title>
        <authorList>
            <person name="Fu Y."/>
            <person name="Cai Y."/>
            <person name="Lin Z."/>
            <person name="Chen P."/>
        </authorList>
    </citation>
    <scope>NUCLEOTIDE SEQUENCE [LARGE SCALE GENOMIC DNA]</scope>
    <source>
        <strain evidence="2 3">130</strain>
    </source>
</reference>
<dbReference type="SUPFAM" id="SSF56281">
    <property type="entry name" value="Metallo-hydrolase/oxidoreductase"/>
    <property type="match status" value="1"/>
</dbReference>
<dbReference type="AlphaFoldDB" id="A0A4Q4Z8X9"/>
<dbReference type="InterPro" id="IPR050114">
    <property type="entry name" value="UPF0173_UPF0282_UlaG_hydrolase"/>
</dbReference>
<organism evidence="2 3">
    <name type="scientific">Nocardioides guangzhouensis</name>
    <dbReference type="NCBI Taxonomy" id="2497878"/>
    <lineage>
        <taxon>Bacteria</taxon>
        <taxon>Bacillati</taxon>
        <taxon>Actinomycetota</taxon>
        <taxon>Actinomycetes</taxon>
        <taxon>Propionibacteriales</taxon>
        <taxon>Nocardioidaceae</taxon>
        <taxon>Nocardioides</taxon>
    </lineage>
</organism>
<dbReference type="PANTHER" id="PTHR43546">
    <property type="entry name" value="UPF0173 METAL-DEPENDENT HYDROLASE MJ1163-RELATED"/>
    <property type="match status" value="1"/>
</dbReference>
<gene>
    <name evidence="2" type="ORF">EKO23_18500</name>
</gene>
<dbReference type="OrthoDB" id="9805728at2"/>
<dbReference type="PANTHER" id="PTHR43546:SF3">
    <property type="entry name" value="UPF0173 METAL-DEPENDENT HYDROLASE MJ1163"/>
    <property type="match status" value="1"/>
</dbReference>
<feature type="domain" description="Metallo-beta-lactamase" evidence="1">
    <location>
        <begin position="13"/>
        <end position="187"/>
    </location>
</feature>
<dbReference type="RefSeq" id="WP_134719612.1">
    <property type="nucleotide sequence ID" value="NZ_SDKM01000031.1"/>
</dbReference>
<dbReference type="Pfam" id="PF12706">
    <property type="entry name" value="Lactamase_B_2"/>
    <property type="match status" value="1"/>
</dbReference>
<evidence type="ECO:0000313" key="2">
    <source>
        <dbReference type="EMBL" id="RYP83606.1"/>
    </source>
</evidence>
<dbReference type="InterPro" id="IPR036866">
    <property type="entry name" value="RibonucZ/Hydroxyglut_hydro"/>
</dbReference>
<keyword evidence="2" id="KW-0378">Hydrolase</keyword>
<dbReference type="EMBL" id="SDKM01000031">
    <property type="protein sequence ID" value="RYP83606.1"/>
    <property type="molecule type" value="Genomic_DNA"/>
</dbReference>
<keyword evidence="3" id="KW-1185">Reference proteome</keyword>
<dbReference type="GO" id="GO:0016787">
    <property type="term" value="F:hydrolase activity"/>
    <property type="evidence" value="ECO:0007669"/>
    <property type="project" value="UniProtKB-KW"/>
</dbReference>
<proteinExistence type="predicted"/>
<evidence type="ECO:0000259" key="1">
    <source>
        <dbReference type="SMART" id="SM00849"/>
    </source>
</evidence>
<protein>
    <submittedName>
        <fullName evidence="2">MBL fold metallo-hydrolase</fullName>
    </submittedName>
</protein>
<comment type="caution">
    <text evidence="2">The sequence shown here is derived from an EMBL/GenBank/DDBJ whole genome shotgun (WGS) entry which is preliminary data.</text>
</comment>
<evidence type="ECO:0000313" key="3">
    <source>
        <dbReference type="Proteomes" id="UP000295198"/>
    </source>
</evidence>
<sequence length="257" mass="27809">MSPGRPPLSLSWLGHATVVLDFDGVRLLTDPLLRPNVGLLRRVGPLPDPDLWRDPDAVLISHLHHDHAEVASLRQVGGVPVLTGPANAAWVRRRLDADCPHLGEDWYDVGHGVRVRLVRADHTARPMPHRPNDAHGHLVRDGSTVVWFAGDTSLYPEMAGLPDLAGGRVDVALVPIGGWGPKLSPGHMGPVEAAEACAMVRPAAVLPIHHGTLHPPRMGGPWIHRALEEFREVLPQRCPDTTLLEVPPGGTTTWPAP</sequence>
<dbReference type="SMART" id="SM00849">
    <property type="entry name" value="Lactamase_B"/>
    <property type="match status" value="1"/>
</dbReference>
<dbReference type="Proteomes" id="UP000295198">
    <property type="component" value="Unassembled WGS sequence"/>
</dbReference>
<dbReference type="InterPro" id="IPR001279">
    <property type="entry name" value="Metallo-B-lactamas"/>
</dbReference>
<name>A0A4Q4Z8X9_9ACTN</name>
<dbReference type="Gene3D" id="3.60.15.10">
    <property type="entry name" value="Ribonuclease Z/Hydroxyacylglutathione hydrolase-like"/>
    <property type="match status" value="1"/>
</dbReference>